<dbReference type="GO" id="GO:0005737">
    <property type="term" value="C:cytoplasm"/>
    <property type="evidence" value="ECO:0007669"/>
    <property type="project" value="TreeGrafter"/>
</dbReference>
<dbReference type="GO" id="GO:0052689">
    <property type="term" value="F:carboxylic ester hydrolase activity"/>
    <property type="evidence" value="ECO:0007669"/>
    <property type="project" value="TreeGrafter"/>
</dbReference>
<dbReference type="EMBL" id="GL348720">
    <property type="protein sequence ID" value="EFH42999.1"/>
    <property type="molecule type" value="Genomic_DNA"/>
</dbReference>
<evidence type="ECO:0000259" key="3">
    <source>
        <dbReference type="Pfam" id="PF02230"/>
    </source>
</evidence>
<reference evidence="5" key="1">
    <citation type="journal article" date="2011" name="Nat. Genet.">
        <title>The Arabidopsis lyrata genome sequence and the basis of rapid genome size change.</title>
        <authorList>
            <person name="Hu T.T."/>
            <person name="Pattyn P."/>
            <person name="Bakker E.G."/>
            <person name="Cao J."/>
            <person name="Cheng J.-F."/>
            <person name="Clark R.M."/>
            <person name="Fahlgren N."/>
            <person name="Fawcett J.A."/>
            <person name="Grimwood J."/>
            <person name="Gundlach H."/>
            <person name="Haberer G."/>
            <person name="Hollister J.D."/>
            <person name="Ossowski S."/>
            <person name="Ottilar R.P."/>
            <person name="Salamov A.A."/>
            <person name="Schneeberger K."/>
            <person name="Spannagl M."/>
            <person name="Wang X."/>
            <person name="Yang L."/>
            <person name="Nasrallah M.E."/>
            <person name="Bergelson J."/>
            <person name="Carrington J.C."/>
            <person name="Gaut B.S."/>
            <person name="Schmutz J."/>
            <person name="Mayer K.F.X."/>
            <person name="Van de Peer Y."/>
            <person name="Grigoriev I.V."/>
            <person name="Nordborg M."/>
            <person name="Weigel D."/>
            <person name="Guo Y.-L."/>
        </authorList>
    </citation>
    <scope>NUCLEOTIDE SEQUENCE [LARGE SCALE GENOMIC DNA]</scope>
    <source>
        <strain evidence="5">cv. MN47</strain>
    </source>
</reference>
<proteinExistence type="inferred from homology"/>
<protein>
    <recommendedName>
        <fullName evidence="3">Phospholipase/carboxylesterase/thioesterase domain-containing protein</fullName>
    </recommendedName>
</protein>
<dbReference type="SUPFAM" id="SSF53474">
    <property type="entry name" value="alpha/beta-Hydrolases"/>
    <property type="match status" value="1"/>
</dbReference>
<name>D7MLY5_ARALL</name>
<dbReference type="InterPro" id="IPR003140">
    <property type="entry name" value="PLipase/COase/thioEstase"/>
</dbReference>
<keyword evidence="2" id="KW-0378">Hydrolase</keyword>
<dbReference type="STRING" id="81972.D7MLY5"/>
<dbReference type="HOGENOM" id="CLU_049413_1_1_1"/>
<dbReference type="AlphaFoldDB" id="D7MLY5"/>
<comment type="similarity">
    <text evidence="1">Belongs to the AB hydrolase superfamily. AB hydrolase 2 family.</text>
</comment>
<dbReference type="InterPro" id="IPR050565">
    <property type="entry name" value="LYPA1-2/EST-like"/>
</dbReference>
<organism evidence="5">
    <name type="scientific">Arabidopsis lyrata subsp. lyrata</name>
    <name type="common">Lyre-leaved rock-cress</name>
    <dbReference type="NCBI Taxonomy" id="81972"/>
    <lineage>
        <taxon>Eukaryota</taxon>
        <taxon>Viridiplantae</taxon>
        <taxon>Streptophyta</taxon>
        <taxon>Embryophyta</taxon>
        <taxon>Tracheophyta</taxon>
        <taxon>Spermatophyta</taxon>
        <taxon>Magnoliopsida</taxon>
        <taxon>eudicotyledons</taxon>
        <taxon>Gunneridae</taxon>
        <taxon>Pentapetalae</taxon>
        <taxon>rosids</taxon>
        <taxon>malvids</taxon>
        <taxon>Brassicales</taxon>
        <taxon>Brassicaceae</taxon>
        <taxon>Camelineae</taxon>
        <taxon>Arabidopsis</taxon>
    </lineage>
</organism>
<sequence length="163" mass="17605">MVIVKTKGSHGEISGGLLVAFATSGRLGSSKDESSLLKAVTNVHAIIDKEIAGEINPENVYICGFSQGGALTLASVLLYPKALGGGSVFSGWIPFNSSIINQFTEDAKKPPIVWSHGIDDKTVLFEAGQAALPFLQQAGMTCELKELQYLELWIKQRMQSSWY</sequence>
<accession>D7MLY5</accession>
<evidence type="ECO:0000313" key="4">
    <source>
        <dbReference type="EMBL" id="EFH42999.1"/>
    </source>
</evidence>
<dbReference type="Gramene" id="scaffold_803447.1">
    <property type="protein sequence ID" value="scaffold_803447.1"/>
    <property type="gene ID" value="scaffold_803447.1"/>
</dbReference>
<dbReference type="Gene3D" id="3.40.50.1820">
    <property type="entry name" value="alpha/beta hydrolase"/>
    <property type="match status" value="1"/>
</dbReference>
<evidence type="ECO:0000256" key="2">
    <source>
        <dbReference type="ARBA" id="ARBA00022801"/>
    </source>
</evidence>
<dbReference type="InterPro" id="IPR029058">
    <property type="entry name" value="AB_hydrolase_fold"/>
</dbReference>
<evidence type="ECO:0000313" key="5">
    <source>
        <dbReference type="Proteomes" id="UP000008694"/>
    </source>
</evidence>
<feature type="domain" description="Phospholipase/carboxylesterase/thioesterase" evidence="3">
    <location>
        <begin position="30"/>
        <end position="148"/>
    </location>
</feature>
<dbReference type="Proteomes" id="UP000008694">
    <property type="component" value="Unassembled WGS sequence"/>
</dbReference>
<dbReference type="GO" id="GO:0008474">
    <property type="term" value="F:palmitoyl-(protein) hydrolase activity"/>
    <property type="evidence" value="ECO:0007669"/>
    <property type="project" value="TreeGrafter"/>
</dbReference>
<evidence type="ECO:0000256" key="1">
    <source>
        <dbReference type="ARBA" id="ARBA00006499"/>
    </source>
</evidence>
<dbReference type="PANTHER" id="PTHR10655">
    <property type="entry name" value="LYSOPHOSPHOLIPASE-RELATED"/>
    <property type="match status" value="1"/>
</dbReference>
<dbReference type="Pfam" id="PF02230">
    <property type="entry name" value="Abhydrolase_2"/>
    <property type="match status" value="1"/>
</dbReference>
<keyword evidence="5" id="KW-1185">Reference proteome</keyword>
<dbReference type="eggNOG" id="KOG2112">
    <property type="taxonomic scope" value="Eukaryota"/>
</dbReference>
<dbReference type="PANTHER" id="PTHR10655:SF17">
    <property type="entry name" value="LYSOPHOSPHOLIPASE-LIKE PROTEIN 1"/>
    <property type="match status" value="1"/>
</dbReference>
<gene>
    <name evidence="4" type="ORF">ARALYDRAFT_920047</name>
</gene>